<feature type="compositionally biased region" description="Basic residues" evidence="1">
    <location>
        <begin position="119"/>
        <end position="132"/>
    </location>
</feature>
<reference evidence="3" key="2">
    <citation type="submission" date="2023-05" db="EMBL/GenBank/DDBJ databases">
        <authorList>
            <consortium name="Lawrence Berkeley National Laboratory"/>
            <person name="Steindorff A."/>
            <person name="Hensen N."/>
            <person name="Bonometti L."/>
            <person name="Westerberg I."/>
            <person name="Brannstrom I.O."/>
            <person name="Guillou S."/>
            <person name="Cros-Aarteil S."/>
            <person name="Calhoun S."/>
            <person name="Haridas S."/>
            <person name="Kuo A."/>
            <person name="Mondo S."/>
            <person name="Pangilinan J."/>
            <person name="Riley R."/>
            <person name="Labutti K."/>
            <person name="Andreopoulos B."/>
            <person name="Lipzen A."/>
            <person name="Chen C."/>
            <person name="Yanf M."/>
            <person name="Daum C."/>
            <person name="Ng V."/>
            <person name="Clum A."/>
            <person name="Ohm R."/>
            <person name="Martin F."/>
            <person name="Silar P."/>
            <person name="Natvig D."/>
            <person name="Lalanne C."/>
            <person name="Gautier V."/>
            <person name="Ament-Velasquez S.L."/>
            <person name="Kruys A."/>
            <person name="Hutchinson M.I."/>
            <person name="Powell A.J."/>
            <person name="Barry K."/>
            <person name="Miller A.N."/>
            <person name="Grigoriev I.V."/>
            <person name="Debuchy R."/>
            <person name="Gladieux P."/>
            <person name="Thoren M.H."/>
            <person name="Johannesson H."/>
        </authorList>
    </citation>
    <scope>NUCLEOTIDE SEQUENCE</scope>
    <source>
        <strain evidence="3">CBS 532.94</strain>
    </source>
</reference>
<evidence type="ECO:0000313" key="3">
    <source>
        <dbReference type="EMBL" id="KAK4233936.1"/>
    </source>
</evidence>
<name>A0AAN7C2P6_9PEZI</name>
<accession>A0AAN7C2P6</accession>
<dbReference type="AlphaFoldDB" id="A0AAN7C2P6"/>
<sequence length="570" mass="64332">MSELPEQPAESTETARPAASRTTLETSSTGTEPDQDGVPVAEPLADRPMVPTTPADWESKKQIIRELYMDQNKILNEVIEIMITKHKFKATARMYKGQFAKWKWYKYNKSGSHGAGKPTKSRTMKRRSARARAQRPFDLIDMPEPIRTQSRQAVPLSQGLYLQHFSDEECQVESTLNTYAALICHWLESETPWRNDSQYHSASSPPFGQQQLSVLQHVRAAQDHFLAGRVQRGGELLRAAFLRIESAVDSGLGVEAVWDCCLAVPQLALTHGWTDMLSIFSRYLHQLTSIKLRDGHPITRIAASLHKLSSSSCFSPQNNNNSTTSSRNWQLEMYVTRAWQLWIDSSLRTRGARDDVTIHLKRGYVTLLDPAHPMTATLIADFVSGLQDSLAERGAFATTSRILELEHLLARMFVPLFTPASARNAEGMLTGLRGRVEGRNKGREVAEWAYMDRYLVFSADNFMASIAECMGERDKAAGYRRRVWRDERQPRDLFWLQTSLLLEARLRAEGGHEEANAIQEARAEVQGGLGVELRLTGRLELVEEEDQGVVRDGRFAGPDVRAEDGRIQIH</sequence>
<comment type="caution">
    <text evidence="3">The sequence shown here is derived from an EMBL/GenBank/DDBJ whole genome shotgun (WGS) entry which is preliminary data.</text>
</comment>
<evidence type="ECO:0000259" key="2">
    <source>
        <dbReference type="Pfam" id="PF14420"/>
    </source>
</evidence>
<feature type="compositionally biased region" description="Polar residues" evidence="1">
    <location>
        <begin position="9"/>
        <end position="32"/>
    </location>
</feature>
<dbReference type="EMBL" id="MU860444">
    <property type="protein sequence ID" value="KAK4233936.1"/>
    <property type="molecule type" value="Genomic_DNA"/>
</dbReference>
<gene>
    <name evidence="3" type="ORF">C8A03DRAFT_19079</name>
</gene>
<feature type="region of interest" description="Disordered" evidence="1">
    <location>
        <begin position="1"/>
        <end position="57"/>
    </location>
</feature>
<feature type="domain" description="Clr5" evidence="2">
    <location>
        <begin position="54"/>
        <end position="106"/>
    </location>
</feature>
<evidence type="ECO:0000256" key="1">
    <source>
        <dbReference type="SAM" id="MobiDB-lite"/>
    </source>
</evidence>
<evidence type="ECO:0000313" key="4">
    <source>
        <dbReference type="Proteomes" id="UP001303760"/>
    </source>
</evidence>
<reference evidence="3" key="1">
    <citation type="journal article" date="2023" name="Mol. Phylogenet. Evol.">
        <title>Genome-scale phylogeny and comparative genomics of the fungal order Sordariales.</title>
        <authorList>
            <person name="Hensen N."/>
            <person name="Bonometti L."/>
            <person name="Westerberg I."/>
            <person name="Brannstrom I.O."/>
            <person name="Guillou S."/>
            <person name="Cros-Aarteil S."/>
            <person name="Calhoun S."/>
            <person name="Haridas S."/>
            <person name="Kuo A."/>
            <person name="Mondo S."/>
            <person name="Pangilinan J."/>
            <person name="Riley R."/>
            <person name="LaButti K."/>
            <person name="Andreopoulos B."/>
            <person name="Lipzen A."/>
            <person name="Chen C."/>
            <person name="Yan M."/>
            <person name="Daum C."/>
            <person name="Ng V."/>
            <person name="Clum A."/>
            <person name="Steindorff A."/>
            <person name="Ohm R.A."/>
            <person name="Martin F."/>
            <person name="Silar P."/>
            <person name="Natvig D.O."/>
            <person name="Lalanne C."/>
            <person name="Gautier V."/>
            <person name="Ament-Velasquez S.L."/>
            <person name="Kruys A."/>
            <person name="Hutchinson M.I."/>
            <person name="Powell A.J."/>
            <person name="Barry K."/>
            <person name="Miller A.N."/>
            <person name="Grigoriev I.V."/>
            <person name="Debuchy R."/>
            <person name="Gladieux P."/>
            <person name="Hiltunen Thoren M."/>
            <person name="Johannesson H."/>
        </authorList>
    </citation>
    <scope>NUCLEOTIDE SEQUENCE</scope>
    <source>
        <strain evidence="3">CBS 532.94</strain>
    </source>
</reference>
<dbReference type="PANTHER" id="PTHR38788:SF3">
    <property type="entry name" value="CLR5 DOMAIN-CONTAINING PROTEIN"/>
    <property type="match status" value="1"/>
</dbReference>
<feature type="region of interest" description="Disordered" evidence="1">
    <location>
        <begin position="111"/>
        <end position="132"/>
    </location>
</feature>
<proteinExistence type="predicted"/>
<organism evidence="3 4">
    <name type="scientific">Achaetomium macrosporum</name>
    <dbReference type="NCBI Taxonomy" id="79813"/>
    <lineage>
        <taxon>Eukaryota</taxon>
        <taxon>Fungi</taxon>
        <taxon>Dikarya</taxon>
        <taxon>Ascomycota</taxon>
        <taxon>Pezizomycotina</taxon>
        <taxon>Sordariomycetes</taxon>
        <taxon>Sordariomycetidae</taxon>
        <taxon>Sordariales</taxon>
        <taxon>Chaetomiaceae</taxon>
        <taxon>Achaetomium</taxon>
    </lineage>
</organism>
<dbReference type="Pfam" id="PF14420">
    <property type="entry name" value="Clr5"/>
    <property type="match status" value="1"/>
</dbReference>
<dbReference type="Proteomes" id="UP001303760">
    <property type="component" value="Unassembled WGS sequence"/>
</dbReference>
<protein>
    <recommendedName>
        <fullName evidence="2">Clr5 domain-containing protein</fullName>
    </recommendedName>
</protein>
<dbReference type="PANTHER" id="PTHR38788">
    <property type="entry name" value="CLR5 DOMAIN-CONTAINING PROTEIN"/>
    <property type="match status" value="1"/>
</dbReference>
<keyword evidence="4" id="KW-1185">Reference proteome</keyword>
<dbReference type="InterPro" id="IPR025676">
    <property type="entry name" value="Clr5_dom"/>
</dbReference>